<reference evidence="2 3" key="1">
    <citation type="submission" date="2020-05" db="EMBL/GenBank/DDBJ databases">
        <title>Aquincola sp. isolate from soil.</title>
        <authorList>
            <person name="Han J."/>
            <person name="Kim D.-U."/>
        </authorList>
    </citation>
    <scope>NUCLEOTIDE SEQUENCE [LARGE SCALE GENOMIC DNA]</scope>
    <source>
        <strain evidence="2 3">S2</strain>
    </source>
</reference>
<sequence length="98" mass="11327">MTYALSEEAERELARAFAYYLEHGSANVAERFLAEFVRAAQLIDSSPALGTPTLNGRRVFPMRRFPYFLVYRSTAEGTRIGAIAHQRRRPSYWKGRQR</sequence>
<dbReference type="Pfam" id="PF05016">
    <property type="entry name" value="ParE_toxin"/>
    <property type="match status" value="1"/>
</dbReference>
<evidence type="ECO:0000256" key="1">
    <source>
        <dbReference type="ARBA" id="ARBA00022649"/>
    </source>
</evidence>
<evidence type="ECO:0000313" key="2">
    <source>
        <dbReference type="EMBL" id="NRF71782.1"/>
    </source>
</evidence>
<protein>
    <submittedName>
        <fullName evidence="2">Type II toxin-antitoxin system RelE/ParE family toxin</fullName>
    </submittedName>
</protein>
<keyword evidence="3" id="KW-1185">Reference proteome</keyword>
<name>A0ABX2ETF1_9BURK</name>
<gene>
    <name evidence="2" type="ORF">HLB44_32835</name>
</gene>
<organism evidence="2 3">
    <name type="scientific">Pseudaquabacterium terrae</name>
    <dbReference type="NCBI Taxonomy" id="2732868"/>
    <lineage>
        <taxon>Bacteria</taxon>
        <taxon>Pseudomonadati</taxon>
        <taxon>Pseudomonadota</taxon>
        <taxon>Betaproteobacteria</taxon>
        <taxon>Burkholderiales</taxon>
        <taxon>Sphaerotilaceae</taxon>
        <taxon>Pseudaquabacterium</taxon>
    </lineage>
</organism>
<keyword evidence="1" id="KW-1277">Toxin-antitoxin system</keyword>
<dbReference type="InterPro" id="IPR035093">
    <property type="entry name" value="RelE/ParE_toxin_dom_sf"/>
</dbReference>
<comment type="caution">
    <text evidence="2">The sequence shown here is derived from an EMBL/GenBank/DDBJ whole genome shotgun (WGS) entry which is preliminary data.</text>
</comment>
<dbReference type="Gene3D" id="3.30.2310.20">
    <property type="entry name" value="RelE-like"/>
    <property type="match status" value="1"/>
</dbReference>
<proteinExistence type="predicted"/>
<dbReference type="EMBL" id="JABRWJ010000014">
    <property type="protein sequence ID" value="NRF71782.1"/>
    <property type="molecule type" value="Genomic_DNA"/>
</dbReference>
<accession>A0ABX2ETF1</accession>
<dbReference type="InterPro" id="IPR007712">
    <property type="entry name" value="RelE/ParE_toxin"/>
</dbReference>
<dbReference type="RefSeq" id="WP_173133698.1">
    <property type="nucleotide sequence ID" value="NZ_JABRWJ010000014.1"/>
</dbReference>
<dbReference type="Proteomes" id="UP000737171">
    <property type="component" value="Unassembled WGS sequence"/>
</dbReference>
<evidence type="ECO:0000313" key="3">
    <source>
        <dbReference type="Proteomes" id="UP000737171"/>
    </source>
</evidence>